<accession>A0A0A9GK62</accession>
<sequence>MLSHLHGAVHKADGTQKHREHGKLWSDQLVLWSGVIVSSVRQNDHRSSSDEEPVRQPLLPVRIHNLGSNYYSNRLNAPQIWNQELLFFNPGHRQNLSTRRTHGLLACLLQVRHLLPFNR</sequence>
<dbReference type="AlphaFoldDB" id="A0A0A9GK62"/>
<reference evidence="1" key="2">
    <citation type="journal article" date="2015" name="Data Brief">
        <title>Shoot transcriptome of the giant reed, Arundo donax.</title>
        <authorList>
            <person name="Barrero R.A."/>
            <person name="Guerrero F.D."/>
            <person name="Moolhuijzen P."/>
            <person name="Goolsby J.A."/>
            <person name="Tidwell J."/>
            <person name="Bellgard S.E."/>
            <person name="Bellgard M.I."/>
        </authorList>
    </citation>
    <scope>NUCLEOTIDE SEQUENCE</scope>
    <source>
        <tissue evidence="1">Shoot tissue taken approximately 20 cm above the soil surface</tissue>
    </source>
</reference>
<organism evidence="1">
    <name type="scientific">Arundo donax</name>
    <name type="common">Giant reed</name>
    <name type="synonym">Donax arundinaceus</name>
    <dbReference type="NCBI Taxonomy" id="35708"/>
    <lineage>
        <taxon>Eukaryota</taxon>
        <taxon>Viridiplantae</taxon>
        <taxon>Streptophyta</taxon>
        <taxon>Embryophyta</taxon>
        <taxon>Tracheophyta</taxon>
        <taxon>Spermatophyta</taxon>
        <taxon>Magnoliopsida</taxon>
        <taxon>Liliopsida</taxon>
        <taxon>Poales</taxon>
        <taxon>Poaceae</taxon>
        <taxon>PACMAD clade</taxon>
        <taxon>Arundinoideae</taxon>
        <taxon>Arundineae</taxon>
        <taxon>Arundo</taxon>
    </lineage>
</organism>
<proteinExistence type="predicted"/>
<name>A0A0A9GK62_ARUDO</name>
<evidence type="ECO:0000313" key="1">
    <source>
        <dbReference type="EMBL" id="JAE22931.1"/>
    </source>
</evidence>
<dbReference type="EMBL" id="GBRH01174965">
    <property type="protein sequence ID" value="JAE22931.1"/>
    <property type="molecule type" value="Transcribed_RNA"/>
</dbReference>
<reference evidence="1" key="1">
    <citation type="submission" date="2014-09" db="EMBL/GenBank/DDBJ databases">
        <authorList>
            <person name="Magalhaes I.L.F."/>
            <person name="Oliveira U."/>
            <person name="Santos F.R."/>
            <person name="Vidigal T.H.D.A."/>
            <person name="Brescovit A.D."/>
            <person name="Santos A.J."/>
        </authorList>
    </citation>
    <scope>NUCLEOTIDE SEQUENCE</scope>
    <source>
        <tissue evidence="1">Shoot tissue taken approximately 20 cm above the soil surface</tissue>
    </source>
</reference>
<protein>
    <submittedName>
        <fullName evidence="1">Uncharacterized protein</fullName>
    </submittedName>
</protein>